<gene>
    <name evidence="1" type="ORF">L0U89_04775</name>
</gene>
<dbReference type="EMBL" id="JAKEVZ010000003">
    <property type="protein sequence ID" value="MCF1750376.1"/>
    <property type="molecule type" value="Genomic_DNA"/>
</dbReference>
<keyword evidence="2" id="KW-1185">Reference proteome</keyword>
<name>A0ABS9BS46_9BACT</name>
<evidence type="ECO:0000313" key="1">
    <source>
        <dbReference type="EMBL" id="MCF1750376.1"/>
    </source>
</evidence>
<protein>
    <submittedName>
        <fullName evidence="1">Uncharacterized protein</fullName>
    </submittedName>
</protein>
<dbReference type="RefSeq" id="WP_234860482.1">
    <property type="nucleotide sequence ID" value="NZ_JAKEVZ010000003.1"/>
</dbReference>
<proteinExistence type="predicted"/>
<sequence length="205" mass="23375">MDRIISRYEKLFSIHFSHPEYPSSGPSGGVLGGLLSLQPDETTRRLFKAHDIHFKVRQDHLLCFVRIRTDADIPYFRLPSAFSARFLLQLREDLARQTDVQDTHGKENMYRFRINVRASANAMNLTGASLGTILSRDPVREFTEGEPGTWTTTFTNLSGHFGVIDIVTEGSSTHRLYTDVTNQVLNYTPANGREHEHLFTIQFSM</sequence>
<reference evidence="1 2" key="1">
    <citation type="submission" date="2022-01" db="EMBL/GenBank/DDBJ databases">
        <title>Mariniradius saccharolyticus sp. nov., isolated from sediment of a river.</title>
        <authorList>
            <person name="Liu H."/>
        </authorList>
    </citation>
    <scope>NUCLEOTIDE SEQUENCE [LARGE SCALE GENOMIC DNA]</scope>
    <source>
        <strain evidence="1 2">RY-2</strain>
    </source>
</reference>
<comment type="caution">
    <text evidence="1">The sequence shown here is derived from an EMBL/GenBank/DDBJ whole genome shotgun (WGS) entry which is preliminary data.</text>
</comment>
<accession>A0ABS9BS46</accession>
<organism evidence="1 2">
    <name type="scientific">Mariniradius sediminis</name>
    <dbReference type="NCBI Taxonomy" id="2909237"/>
    <lineage>
        <taxon>Bacteria</taxon>
        <taxon>Pseudomonadati</taxon>
        <taxon>Bacteroidota</taxon>
        <taxon>Cytophagia</taxon>
        <taxon>Cytophagales</taxon>
        <taxon>Cyclobacteriaceae</taxon>
        <taxon>Mariniradius</taxon>
    </lineage>
</organism>
<dbReference type="Proteomes" id="UP001201449">
    <property type="component" value="Unassembled WGS sequence"/>
</dbReference>
<evidence type="ECO:0000313" key="2">
    <source>
        <dbReference type="Proteomes" id="UP001201449"/>
    </source>
</evidence>